<dbReference type="InterPro" id="IPR012763">
    <property type="entry name" value="DNA_pol_III_sug/sutau_N"/>
</dbReference>
<dbReference type="InterPro" id="IPR003593">
    <property type="entry name" value="AAA+_ATPase"/>
</dbReference>
<comment type="similarity">
    <text evidence="1 11">Belongs to the DnaX/STICHEL family.</text>
</comment>
<dbReference type="Pfam" id="PF12169">
    <property type="entry name" value="DNA_pol3_gamma3"/>
    <property type="match status" value="1"/>
</dbReference>
<dbReference type="Pfam" id="PF22608">
    <property type="entry name" value="DNAX_ATPase_lid"/>
    <property type="match status" value="1"/>
</dbReference>
<dbReference type="CDD" id="cd18137">
    <property type="entry name" value="HLD_clamp_pol_III_gamma_tau"/>
    <property type="match status" value="1"/>
</dbReference>
<evidence type="ECO:0000256" key="1">
    <source>
        <dbReference type="ARBA" id="ARBA00006360"/>
    </source>
</evidence>
<evidence type="ECO:0000256" key="2">
    <source>
        <dbReference type="ARBA" id="ARBA00022679"/>
    </source>
</evidence>
<evidence type="ECO:0000256" key="10">
    <source>
        <dbReference type="ARBA" id="ARBA00049244"/>
    </source>
</evidence>
<dbReference type="GO" id="GO:0046872">
    <property type="term" value="F:metal ion binding"/>
    <property type="evidence" value="ECO:0007669"/>
    <property type="project" value="UniProtKB-KW"/>
</dbReference>
<dbReference type="Proteomes" id="UP000176996">
    <property type="component" value="Unassembled WGS sequence"/>
</dbReference>
<keyword evidence="4 11" id="KW-0235">DNA replication</keyword>
<dbReference type="InterPro" id="IPR045085">
    <property type="entry name" value="HLD_clamp_pol_III_gamma_tau"/>
</dbReference>
<dbReference type="FunFam" id="1.10.8.60:FF:000013">
    <property type="entry name" value="DNA polymerase III subunit gamma/tau"/>
    <property type="match status" value="1"/>
</dbReference>
<evidence type="ECO:0000256" key="5">
    <source>
        <dbReference type="ARBA" id="ARBA00022723"/>
    </source>
</evidence>
<dbReference type="EMBL" id="MFKK01000037">
    <property type="protein sequence ID" value="OGG39720.1"/>
    <property type="molecule type" value="Genomic_DNA"/>
</dbReference>
<dbReference type="Pfam" id="PF13177">
    <property type="entry name" value="DNA_pol3_delta2"/>
    <property type="match status" value="1"/>
</dbReference>
<keyword evidence="5" id="KW-0479">Metal-binding</keyword>
<evidence type="ECO:0000259" key="12">
    <source>
        <dbReference type="SMART" id="SM00382"/>
    </source>
</evidence>
<comment type="subunit">
    <text evidence="11">DNA polymerase III contains a core (composed of alpha, epsilon and theta chains) that associates with a tau subunit. This core dimerizes to form the POLIII' complex. PolIII' associates with the gamma complex (composed of gamma, delta, delta', psi and chi chains) and with the beta chain to form the complete DNA polymerase III complex.</text>
</comment>
<evidence type="ECO:0000256" key="4">
    <source>
        <dbReference type="ARBA" id="ARBA00022705"/>
    </source>
</evidence>
<dbReference type="AlphaFoldDB" id="A0A1F6BS21"/>
<evidence type="ECO:0000256" key="3">
    <source>
        <dbReference type="ARBA" id="ARBA00022695"/>
    </source>
</evidence>
<proteinExistence type="inferred from homology"/>
<dbReference type="SMART" id="SM00382">
    <property type="entry name" value="AAA"/>
    <property type="match status" value="1"/>
</dbReference>
<dbReference type="GO" id="GO:0006261">
    <property type="term" value="P:DNA-templated DNA replication"/>
    <property type="evidence" value="ECO:0007669"/>
    <property type="project" value="TreeGrafter"/>
</dbReference>
<comment type="function">
    <text evidence="11">DNA polymerase III is a complex, multichain enzyme responsible for most of the replicative synthesis in bacteria. This DNA polymerase also exhibits 3' to 5' exonuclease activity.</text>
</comment>
<dbReference type="NCBIfam" id="TIGR02397">
    <property type="entry name" value="dnaX_nterm"/>
    <property type="match status" value="1"/>
</dbReference>
<dbReference type="PANTHER" id="PTHR11669">
    <property type="entry name" value="REPLICATION FACTOR C / DNA POLYMERASE III GAMMA-TAU SUBUNIT"/>
    <property type="match status" value="1"/>
</dbReference>
<evidence type="ECO:0000313" key="14">
    <source>
        <dbReference type="Proteomes" id="UP000176996"/>
    </source>
</evidence>
<keyword evidence="7" id="KW-0862">Zinc</keyword>
<evidence type="ECO:0000256" key="9">
    <source>
        <dbReference type="ARBA" id="ARBA00022932"/>
    </source>
</evidence>
<evidence type="ECO:0000256" key="11">
    <source>
        <dbReference type="RuleBase" id="RU364063"/>
    </source>
</evidence>
<dbReference type="PANTHER" id="PTHR11669:SF0">
    <property type="entry name" value="PROTEIN STICHEL-LIKE 2"/>
    <property type="match status" value="1"/>
</dbReference>
<keyword evidence="8 11" id="KW-0067">ATP-binding</keyword>
<dbReference type="SUPFAM" id="SSF52540">
    <property type="entry name" value="P-loop containing nucleoside triphosphate hydrolases"/>
    <property type="match status" value="1"/>
</dbReference>
<dbReference type="GO" id="GO:0003887">
    <property type="term" value="F:DNA-directed DNA polymerase activity"/>
    <property type="evidence" value="ECO:0007669"/>
    <property type="project" value="UniProtKB-KW"/>
</dbReference>
<dbReference type="GO" id="GO:0003677">
    <property type="term" value="F:DNA binding"/>
    <property type="evidence" value="ECO:0007669"/>
    <property type="project" value="InterPro"/>
</dbReference>
<feature type="domain" description="AAA+ ATPase" evidence="12">
    <location>
        <begin position="50"/>
        <end position="211"/>
    </location>
</feature>
<name>A0A1F6BS21_9BACT</name>
<dbReference type="InterPro" id="IPR022754">
    <property type="entry name" value="DNA_pol_III_gamma-3"/>
</dbReference>
<evidence type="ECO:0000256" key="8">
    <source>
        <dbReference type="ARBA" id="ARBA00022840"/>
    </source>
</evidence>
<keyword evidence="3 11" id="KW-0548">Nucleotidyltransferase</keyword>
<dbReference type="Gene3D" id="3.40.50.300">
    <property type="entry name" value="P-loop containing nucleotide triphosphate hydrolases"/>
    <property type="match status" value="1"/>
</dbReference>
<dbReference type="EC" id="2.7.7.7" evidence="11"/>
<dbReference type="InterPro" id="IPR027417">
    <property type="entry name" value="P-loop_NTPase"/>
</dbReference>
<keyword evidence="6 11" id="KW-0547">Nucleotide-binding</keyword>
<evidence type="ECO:0000256" key="7">
    <source>
        <dbReference type="ARBA" id="ARBA00022833"/>
    </source>
</evidence>
<dbReference type="STRING" id="1798471.A3A21_00290"/>
<reference evidence="13 14" key="1">
    <citation type="journal article" date="2016" name="Nat. Commun.">
        <title>Thousands of microbial genomes shed light on interconnected biogeochemical processes in an aquifer system.</title>
        <authorList>
            <person name="Anantharaman K."/>
            <person name="Brown C.T."/>
            <person name="Hug L.A."/>
            <person name="Sharon I."/>
            <person name="Castelle C.J."/>
            <person name="Probst A.J."/>
            <person name="Thomas B.C."/>
            <person name="Singh A."/>
            <person name="Wilkins M.J."/>
            <person name="Karaoz U."/>
            <person name="Brodie E.L."/>
            <person name="Williams K.H."/>
            <person name="Hubbard S.S."/>
            <person name="Banfield J.F."/>
        </authorList>
    </citation>
    <scope>NUCLEOTIDE SEQUENCE [LARGE SCALE GENOMIC DNA]</scope>
</reference>
<gene>
    <name evidence="11" type="primary">dnaX</name>
    <name evidence="13" type="ORF">A3A21_00290</name>
</gene>
<dbReference type="InterPro" id="IPR050238">
    <property type="entry name" value="DNA_Rep/Repair_Clamp_Loader"/>
</dbReference>
<comment type="catalytic activity">
    <reaction evidence="10 11">
        <text>DNA(n) + a 2'-deoxyribonucleoside 5'-triphosphate = DNA(n+1) + diphosphate</text>
        <dbReference type="Rhea" id="RHEA:22508"/>
        <dbReference type="Rhea" id="RHEA-COMP:17339"/>
        <dbReference type="Rhea" id="RHEA-COMP:17340"/>
        <dbReference type="ChEBI" id="CHEBI:33019"/>
        <dbReference type="ChEBI" id="CHEBI:61560"/>
        <dbReference type="ChEBI" id="CHEBI:173112"/>
        <dbReference type="EC" id="2.7.7.7"/>
    </reaction>
</comment>
<dbReference type="GO" id="GO:0005524">
    <property type="term" value="F:ATP binding"/>
    <property type="evidence" value="ECO:0007669"/>
    <property type="project" value="UniProtKB-KW"/>
</dbReference>
<comment type="caution">
    <text evidence="13">The sequence shown here is derived from an EMBL/GenBank/DDBJ whole genome shotgun (WGS) entry which is preliminary data.</text>
</comment>
<evidence type="ECO:0000256" key="6">
    <source>
        <dbReference type="ARBA" id="ARBA00022741"/>
    </source>
</evidence>
<sequence length="397" mass="44214">MSPLLFYYFLGYIYIMLALYRKYRPATFADLIGHEVIVRILQEAARQDRIAHAYLFSGPRGTGKTTIARLIAKIANCEARQKQLAEAPMSKGGQNPNRSVGSEPCNACHACKSIDIGNALDVIEIDAASNRGIDEMRALKEHVRVSPSVLKHKVFIIDEAHQLTKEAANALLKTLEEPPSYVIIILATTEIEKIPATIASRTQKFQFKHPTLKIIIEKLKKIASAEKIKISDDALELIASSGEGSFRDAESLLDQMISLKGNEITTEAIESTLGKVGFHKIANFAEKILKGELEGTLDYLSNIAEEGTNLVQLTKDLIIHFRNTAVLKFDPMMSVHLENELVGEHLQKIKGHSKLFKNSHIETLKNLLKAYGQMRYSNFPIIPLEIALIESLNQKTA</sequence>
<dbReference type="Gene3D" id="1.20.272.10">
    <property type="match status" value="1"/>
</dbReference>
<keyword evidence="9 11" id="KW-0239">DNA-directed DNA polymerase</keyword>
<protein>
    <recommendedName>
        <fullName evidence="11">DNA polymerase III subunit gamma/tau</fullName>
        <ecNumber evidence="11">2.7.7.7</ecNumber>
    </recommendedName>
</protein>
<evidence type="ECO:0000313" key="13">
    <source>
        <dbReference type="EMBL" id="OGG39720.1"/>
    </source>
</evidence>
<dbReference type="Gene3D" id="1.10.8.60">
    <property type="match status" value="1"/>
</dbReference>
<organism evidence="13 14">
    <name type="scientific">Candidatus Jorgensenbacteria bacterium RIFCSPLOWO2_01_FULL_45_25b</name>
    <dbReference type="NCBI Taxonomy" id="1798471"/>
    <lineage>
        <taxon>Bacteria</taxon>
        <taxon>Candidatus Joergenseniibacteriota</taxon>
    </lineage>
</organism>
<accession>A0A1F6BS21</accession>
<dbReference type="CDD" id="cd00009">
    <property type="entry name" value="AAA"/>
    <property type="match status" value="1"/>
</dbReference>
<dbReference type="InterPro" id="IPR008921">
    <property type="entry name" value="DNA_pol3_clamp-load_cplx_C"/>
</dbReference>
<keyword evidence="2 11" id="KW-0808">Transferase</keyword>
<dbReference type="SUPFAM" id="SSF48019">
    <property type="entry name" value="post-AAA+ oligomerization domain-like"/>
    <property type="match status" value="1"/>
</dbReference>
<dbReference type="GO" id="GO:0009360">
    <property type="term" value="C:DNA polymerase III complex"/>
    <property type="evidence" value="ECO:0007669"/>
    <property type="project" value="InterPro"/>
</dbReference>